<dbReference type="Proteomes" id="UP000608890">
    <property type="component" value="Unassembled WGS sequence"/>
</dbReference>
<evidence type="ECO:0000313" key="3">
    <source>
        <dbReference type="Proteomes" id="UP000608890"/>
    </source>
</evidence>
<name>A0A917WVT5_9ACTN</name>
<accession>A0A917WVT5</accession>
<sequence length="146" mass="15601">MSLSLFAATAAPKYRPDWAAAAPRVDSAAWARLGSNDTTRAATIAAVPETESVRSRRPEGRVRGIMLVLHLWDGKTSVAVRLGSPARMAAARLSPPTRRDSCQASTPERVGPGHLTSRWRVAMSGPVARREVVGGVGFQGVDVVTW</sequence>
<protein>
    <submittedName>
        <fullName evidence="2">Uncharacterized protein</fullName>
    </submittedName>
</protein>
<gene>
    <name evidence="2" type="ORF">GCM10011608_18390</name>
</gene>
<evidence type="ECO:0000313" key="2">
    <source>
        <dbReference type="EMBL" id="GGM34219.1"/>
    </source>
</evidence>
<reference evidence="2" key="2">
    <citation type="submission" date="2020-09" db="EMBL/GenBank/DDBJ databases">
        <authorList>
            <person name="Sun Q."/>
            <person name="Zhou Y."/>
        </authorList>
    </citation>
    <scope>NUCLEOTIDE SEQUENCE</scope>
    <source>
        <strain evidence="2">CGMCC 4.7312</strain>
    </source>
</reference>
<reference evidence="2" key="1">
    <citation type="journal article" date="2014" name="Int. J. Syst. Evol. Microbiol.">
        <title>Complete genome sequence of Corynebacterium casei LMG S-19264T (=DSM 44701T), isolated from a smear-ripened cheese.</title>
        <authorList>
            <consortium name="US DOE Joint Genome Institute (JGI-PGF)"/>
            <person name="Walter F."/>
            <person name="Albersmeier A."/>
            <person name="Kalinowski J."/>
            <person name="Ruckert C."/>
        </authorList>
    </citation>
    <scope>NUCLEOTIDE SEQUENCE</scope>
    <source>
        <strain evidence="2">CGMCC 4.7312</strain>
    </source>
</reference>
<evidence type="ECO:0000256" key="1">
    <source>
        <dbReference type="SAM" id="MobiDB-lite"/>
    </source>
</evidence>
<dbReference type="AlphaFoldDB" id="A0A917WVT5"/>
<keyword evidence="3" id="KW-1185">Reference proteome</keyword>
<organism evidence="2 3">
    <name type="scientific">Micromonospora sonchi</name>
    <dbReference type="NCBI Taxonomy" id="1763543"/>
    <lineage>
        <taxon>Bacteria</taxon>
        <taxon>Bacillati</taxon>
        <taxon>Actinomycetota</taxon>
        <taxon>Actinomycetes</taxon>
        <taxon>Micromonosporales</taxon>
        <taxon>Micromonosporaceae</taxon>
        <taxon>Micromonospora</taxon>
    </lineage>
</organism>
<comment type="caution">
    <text evidence="2">The sequence shown here is derived from an EMBL/GenBank/DDBJ whole genome shotgun (WGS) entry which is preliminary data.</text>
</comment>
<feature type="region of interest" description="Disordered" evidence="1">
    <location>
        <begin position="91"/>
        <end position="113"/>
    </location>
</feature>
<dbReference type="EMBL" id="BMNB01000006">
    <property type="protein sequence ID" value="GGM34219.1"/>
    <property type="molecule type" value="Genomic_DNA"/>
</dbReference>
<proteinExistence type="predicted"/>